<dbReference type="HOGENOM" id="CLU_1265646_0_0_0"/>
<dbReference type="Proteomes" id="UP000007382">
    <property type="component" value="Chromosome"/>
</dbReference>
<protein>
    <recommendedName>
        <fullName evidence="4">Lipoprotein</fullName>
    </recommendedName>
</protein>
<gene>
    <name evidence="2" type="ordered locus">LFE_1480</name>
</gene>
<evidence type="ECO:0000256" key="1">
    <source>
        <dbReference type="SAM" id="SignalP"/>
    </source>
</evidence>
<dbReference type="PATRIC" id="fig|1162668.3.peg.1752"/>
<dbReference type="AlphaFoldDB" id="I0IPG3"/>
<dbReference type="OrthoDB" id="9889527at2"/>
<dbReference type="KEGG" id="lfc:LFE_1480"/>
<evidence type="ECO:0008006" key="4">
    <source>
        <dbReference type="Google" id="ProtNLM"/>
    </source>
</evidence>
<dbReference type="RefSeq" id="WP_014449649.1">
    <property type="nucleotide sequence ID" value="NC_017094.1"/>
</dbReference>
<evidence type="ECO:0000313" key="2">
    <source>
        <dbReference type="EMBL" id="BAM07162.1"/>
    </source>
</evidence>
<feature type="chain" id="PRO_5003629397" description="Lipoprotein" evidence="1">
    <location>
        <begin position="25"/>
        <end position="218"/>
    </location>
</feature>
<reference evidence="3" key="2">
    <citation type="submission" date="2012-03" db="EMBL/GenBank/DDBJ databases">
        <title>The complete genome sequence of the pioneer microbe on fresh volcanic deposit, Leptospirillum ferrooxidans strain C2-3.</title>
        <authorList>
            <person name="Fujimura R."/>
            <person name="Sato Y."/>
            <person name="Nishizawa T."/>
            <person name="Nanba K."/>
            <person name="Oshima K."/>
            <person name="Hattori M."/>
            <person name="Kamijo T."/>
            <person name="Ohta H."/>
        </authorList>
    </citation>
    <scope>NUCLEOTIDE SEQUENCE [LARGE SCALE GENOMIC DNA]</scope>
    <source>
        <strain evidence="3">C2-3</strain>
    </source>
</reference>
<feature type="signal peptide" evidence="1">
    <location>
        <begin position="1"/>
        <end position="24"/>
    </location>
</feature>
<name>I0IPG3_LEPFC</name>
<dbReference type="PROSITE" id="PS51257">
    <property type="entry name" value="PROKAR_LIPOPROTEIN"/>
    <property type="match status" value="1"/>
</dbReference>
<keyword evidence="1" id="KW-0732">Signal</keyword>
<dbReference type="EMBL" id="AP012342">
    <property type="protein sequence ID" value="BAM07162.1"/>
    <property type="molecule type" value="Genomic_DNA"/>
</dbReference>
<organism evidence="2 3">
    <name type="scientific">Leptospirillum ferrooxidans (strain C2-3)</name>
    <dbReference type="NCBI Taxonomy" id="1162668"/>
    <lineage>
        <taxon>Bacteria</taxon>
        <taxon>Pseudomonadati</taxon>
        <taxon>Nitrospirota</taxon>
        <taxon>Nitrospiria</taxon>
        <taxon>Nitrospirales</taxon>
        <taxon>Nitrospiraceae</taxon>
        <taxon>Leptospirillum</taxon>
    </lineage>
</organism>
<evidence type="ECO:0000313" key="3">
    <source>
        <dbReference type="Proteomes" id="UP000007382"/>
    </source>
</evidence>
<reference evidence="2 3" key="1">
    <citation type="journal article" date="2012" name="J. Bacteriol.">
        <title>Complete Genome Sequence of Leptospirillum ferrooxidans Strain C2-3, Isolated from a Fresh Volcanic Ash Deposit on the Island of Miyake, Japan.</title>
        <authorList>
            <person name="Fujimura R."/>
            <person name="Sato Y."/>
            <person name="Nishizawa T."/>
            <person name="Oshima K."/>
            <person name="Kim S.-W."/>
            <person name="Hattori M."/>
            <person name="Kamijo T."/>
            <person name="Ohta H."/>
        </authorList>
    </citation>
    <scope>NUCLEOTIDE SEQUENCE [LARGE SCALE GENOMIC DNA]</scope>
    <source>
        <strain evidence="2 3">C2-3</strain>
    </source>
</reference>
<accession>I0IPG3</accession>
<sequence>MLNCKKVLSLGASFLSVGTFIALAACSSVQQPPNPYGIEHEVAHSKGSRPEWIDNMRAYQKSHPDRKYFTGEADHEFDMEGGRTDAVANAQKGIATTIKNTVHNLYIKARTVDATQSAGSYNADTQQAIEDGTLQVATGIITGAQPDRFWWRRYWIQTSPGAPVEYFNDVYVLESMSKADYQQTVYQTLNGVKKVVQAPKAHRVIKTMKNLWLKQNAG</sequence>
<keyword evidence="3" id="KW-1185">Reference proteome</keyword>
<proteinExistence type="predicted"/>